<dbReference type="PROSITE" id="PS51036">
    <property type="entry name" value="ZF_A20"/>
    <property type="match status" value="1"/>
</dbReference>
<evidence type="ECO:0000256" key="5">
    <source>
        <dbReference type="PROSITE-ProRule" id="PRU00449"/>
    </source>
</evidence>
<organism evidence="8">
    <name type="scientific">Solanum chilense</name>
    <name type="common">Tomato</name>
    <name type="synonym">Lycopersicon chilense</name>
    <dbReference type="NCBI Taxonomy" id="4083"/>
    <lineage>
        <taxon>Eukaryota</taxon>
        <taxon>Viridiplantae</taxon>
        <taxon>Streptophyta</taxon>
        <taxon>Embryophyta</taxon>
        <taxon>Tracheophyta</taxon>
        <taxon>Spermatophyta</taxon>
        <taxon>Magnoliopsida</taxon>
        <taxon>eudicotyledons</taxon>
        <taxon>Gunneridae</taxon>
        <taxon>Pentapetalae</taxon>
        <taxon>asterids</taxon>
        <taxon>lamiids</taxon>
        <taxon>Solanales</taxon>
        <taxon>Solanaceae</taxon>
        <taxon>Solanoideae</taxon>
        <taxon>Solaneae</taxon>
        <taxon>Solanum</taxon>
        <taxon>Solanum subgen. Lycopersicon</taxon>
    </lineage>
</organism>
<keyword evidence="2" id="KW-0479">Metal-binding</keyword>
<evidence type="ECO:0008006" key="9">
    <source>
        <dbReference type="Google" id="ProtNLM"/>
    </source>
</evidence>
<dbReference type="GO" id="GO:0004842">
    <property type="term" value="F:ubiquitin-protein transferase activity"/>
    <property type="evidence" value="ECO:0007669"/>
    <property type="project" value="TreeGrafter"/>
</dbReference>
<evidence type="ECO:0000256" key="4">
    <source>
        <dbReference type="ARBA" id="ARBA00022833"/>
    </source>
</evidence>
<dbReference type="Pfam" id="PF01754">
    <property type="entry name" value="zf-A20"/>
    <property type="match status" value="1"/>
</dbReference>
<evidence type="ECO:0000259" key="6">
    <source>
        <dbReference type="PROSITE" id="PS51036"/>
    </source>
</evidence>
<reference evidence="8" key="1">
    <citation type="submission" date="2019-05" db="EMBL/GenBank/DDBJ databases">
        <title>The de novo reference genome and transcriptome assemblies of the wild tomato species Solanum chilense.</title>
        <authorList>
            <person name="Stam R."/>
            <person name="Nosenko T."/>
            <person name="Hoerger A.C."/>
            <person name="Stephan W."/>
            <person name="Seidel M.A."/>
            <person name="Kuhn J.M.M."/>
            <person name="Haberer G."/>
            <person name="Tellier A."/>
        </authorList>
    </citation>
    <scope>NUCLEOTIDE SEQUENCE</scope>
    <source>
        <tissue evidence="8">Mature leaves</tissue>
    </source>
</reference>
<sequence>MAQRTEKEETEFKAVPETITLCINNCGVTGNPATNNMCQKCFNATTAATSTSSSSPTGTSVTIPHNFAEKLVRSEKSARFSSLRSSPDRKSDLDRMSQDLKKVGVRMMVKEEDQLKASLPPAKREVNRCSGCRRKVGLTGFRCRCGELFCGEHRYSDRHDCSYDYKTAGREAIARENPVVKAAKIIKV</sequence>
<proteinExistence type="predicted"/>
<dbReference type="GO" id="GO:0003677">
    <property type="term" value="F:DNA binding"/>
    <property type="evidence" value="ECO:0007669"/>
    <property type="project" value="InterPro"/>
</dbReference>
<dbReference type="AlphaFoldDB" id="A0A6N2CB45"/>
<dbReference type="SMART" id="SM00259">
    <property type="entry name" value="ZnF_A20"/>
    <property type="match status" value="1"/>
</dbReference>
<dbReference type="Gene3D" id="1.20.5.4770">
    <property type="match status" value="1"/>
</dbReference>
<feature type="domain" description="AN1-type" evidence="7">
    <location>
        <begin position="123"/>
        <end position="169"/>
    </location>
</feature>
<dbReference type="InterPro" id="IPR050652">
    <property type="entry name" value="AN1_A20_ZnFinger"/>
</dbReference>
<dbReference type="EMBL" id="RXGB01000562">
    <property type="protein sequence ID" value="TMX02811.1"/>
    <property type="molecule type" value="Genomic_DNA"/>
</dbReference>
<gene>
    <name evidence="8" type="ORF">EJD97_019758</name>
</gene>
<dbReference type="PROSITE" id="PS51039">
    <property type="entry name" value="ZF_AN1"/>
    <property type="match status" value="1"/>
</dbReference>
<dbReference type="SUPFAM" id="SSF118310">
    <property type="entry name" value="AN1-like Zinc finger"/>
    <property type="match status" value="1"/>
</dbReference>
<dbReference type="SMART" id="SM00154">
    <property type="entry name" value="ZnF_AN1"/>
    <property type="match status" value="1"/>
</dbReference>
<feature type="domain" description="A20-type" evidence="6">
    <location>
        <begin position="16"/>
        <end position="50"/>
    </location>
</feature>
<dbReference type="FunFam" id="1.20.5.4770:FF:000006">
    <property type="entry name" value="Zinc finger A20 and AN1 domain-containing stress-associated protein 1"/>
    <property type="match status" value="1"/>
</dbReference>
<keyword evidence="4" id="KW-0862">Zinc</keyword>
<dbReference type="Gene3D" id="4.10.1110.10">
    <property type="entry name" value="AN1-like Zinc finger"/>
    <property type="match status" value="1"/>
</dbReference>
<dbReference type="PANTHER" id="PTHR10634">
    <property type="entry name" value="AN1-TYPE ZINC FINGER PROTEIN"/>
    <property type="match status" value="1"/>
</dbReference>
<accession>A0A6N2CB45</accession>
<keyword evidence="3 5" id="KW-0863">Zinc-finger</keyword>
<evidence type="ECO:0000256" key="1">
    <source>
        <dbReference type="ARBA" id="ARBA00003732"/>
    </source>
</evidence>
<dbReference type="InterPro" id="IPR035896">
    <property type="entry name" value="AN1-like_Znf"/>
</dbReference>
<name>A0A6N2CB45_SOLCI</name>
<dbReference type="InterPro" id="IPR000058">
    <property type="entry name" value="Znf_AN1"/>
</dbReference>
<dbReference type="PANTHER" id="PTHR10634:SF22">
    <property type="entry name" value="ZINC FINGER A20 AND AN1 DOMAIN-CONTAINING STRESS-ASSOCIATED PROTEIN 5"/>
    <property type="match status" value="1"/>
</dbReference>
<protein>
    <recommendedName>
        <fullName evidence="9">AN1-type domain-containing protein</fullName>
    </recommendedName>
</protein>
<comment type="caution">
    <text evidence="8">The sequence shown here is derived from an EMBL/GenBank/DDBJ whole genome shotgun (WGS) entry which is preliminary data.</text>
</comment>
<evidence type="ECO:0000256" key="2">
    <source>
        <dbReference type="ARBA" id="ARBA00022723"/>
    </source>
</evidence>
<dbReference type="FunFam" id="4.10.1110.10:FF:000001">
    <property type="entry name" value="Zinc finger AN1-type containing 6"/>
    <property type="match status" value="1"/>
</dbReference>
<comment type="function">
    <text evidence="1">May be involved in environmental stress response.</text>
</comment>
<evidence type="ECO:0000259" key="7">
    <source>
        <dbReference type="PROSITE" id="PS51039"/>
    </source>
</evidence>
<dbReference type="Pfam" id="PF01428">
    <property type="entry name" value="zf-AN1"/>
    <property type="match status" value="1"/>
</dbReference>
<dbReference type="InterPro" id="IPR002653">
    <property type="entry name" value="Znf_A20"/>
</dbReference>
<evidence type="ECO:0000256" key="3">
    <source>
        <dbReference type="ARBA" id="ARBA00022771"/>
    </source>
</evidence>
<dbReference type="SUPFAM" id="SSF57716">
    <property type="entry name" value="Glucocorticoid receptor-like (DNA-binding domain)"/>
    <property type="match status" value="1"/>
</dbReference>
<dbReference type="GO" id="GO:0008270">
    <property type="term" value="F:zinc ion binding"/>
    <property type="evidence" value="ECO:0007669"/>
    <property type="project" value="UniProtKB-KW"/>
</dbReference>
<evidence type="ECO:0000313" key="8">
    <source>
        <dbReference type="EMBL" id="TMX02811.1"/>
    </source>
</evidence>
<dbReference type="GO" id="GO:0016567">
    <property type="term" value="P:protein ubiquitination"/>
    <property type="evidence" value="ECO:0007669"/>
    <property type="project" value="TreeGrafter"/>
</dbReference>